<keyword evidence="2" id="KW-1185">Reference proteome</keyword>
<protein>
    <submittedName>
        <fullName evidence="1">Uncharacterized protein</fullName>
    </submittedName>
</protein>
<evidence type="ECO:0000313" key="1">
    <source>
        <dbReference type="EMBL" id="QFG13222.1"/>
    </source>
</evidence>
<sequence length="183" mass="20355">MTDTAMPARPLNPLYTEETARAWYDFIADRLADALGAAYPTTNSGPAVGDYREKLRVAQAKHQRFVDAWHGGDPERIENGWWGLKNIADEWRTHADFPEPISDGTLPCPIPAPETGHPCVKPIHPGWTPSEGHGGGHCWQSPKFTALQEAGAHIDNRALLAGQPATYHLPKDCTPDCWQWRDR</sequence>
<dbReference type="Proteomes" id="UP000326486">
    <property type="component" value="Segment"/>
</dbReference>
<evidence type="ECO:0000313" key="2">
    <source>
        <dbReference type="Proteomes" id="UP000326486"/>
    </source>
</evidence>
<organism evidence="1 2">
    <name type="scientific">Streptomyces phage Gilgamesh</name>
    <dbReference type="NCBI Taxonomy" id="2599890"/>
    <lineage>
        <taxon>Viruses</taxon>
        <taxon>Duplodnaviria</taxon>
        <taxon>Heunggongvirae</taxon>
        <taxon>Uroviricota</taxon>
        <taxon>Caudoviricetes</taxon>
        <taxon>Gilgameshvirus</taxon>
        <taxon>Gilgameshvirus gilgamesh</taxon>
    </lineage>
</organism>
<name>A0A5J6TXK2_9CAUD</name>
<dbReference type="GeneID" id="80019092"/>
<dbReference type="EMBL" id="MN234216">
    <property type="protein sequence ID" value="QFG13222.1"/>
    <property type="molecule type" value="Genomic_DNA"/>
</dbReference>
<reference evidence="1 2" key="1">
    <citation type="submission" date="2019-07" db="EMBL/GenBank/DDBJ databases">
        <authorList>
            <person name="Almisry A."/>
            <person name="Mousa M."/>
            <person name="Gordon L.L."/>
            <person name="Lee M."/>
            <person name="Mandava P."/>
            <person name="Moxley J.T."/>
            <person name="Shaffer C.D."/>
            <person name="Weston-Hafer K.A."/>
            <person name="Garlena R.A."/>
            <person name="Russell D.A."/>
            <person name="Pope W.H."/>
            <person name="Jacobs-Sera D."/>
            <person name="Hatfull G.F."/>
        </authorList>
    </citation>
    <scope>NUCLEOTIDE SEQUENCE [LARGE SCALE GENOMIC DNA]</scope>
</reference>
<accession>A0A5J6TXK2</accession>
<dbReference type="KEGG" id="vg:80019092"/>
<gene>
    <name evidence="1" type="primary">30</name>
    <name evidence="1" type="ORF">SEA_GILGAMESH_30</name>
</gene>
<dbReference type="RefSeq" id="YP_010754498.1">
    <property type="nucleotide sequence ID" value="NC_073461.1"/>
</dbReference>
<proteinExistence type="predicted"/>